<dbReference type="PIRSF" id="PIRSF006066">
    <property type="entry name" value="HI0050"/>
    <property type="match status" value="1"/>
</dbReference>
<evidence type="ECO:0000256" key="6">
    <source>
        <dbReference type="ARBA" id="ARBA00023136"/>
    </source>
</evidence>
<proteinExistence type="predicted"/>
<feature type="transmembrane region" description="Helical" evidence="7">
    <location>
        <begin position="60"/>
        <end position="80"/>
    </location>
</feature>
<keyword evidence="3" id="KW-0997">Cell inner membrane</keyword>
<keyword evidence="4 7" id="KW-0812">Transmembrane</keyword>
<feature type="domain" description="TRAP C4-dicarboxylate transport system permease DctM subunit" evidence="8">
    <location>
        <begin position="12"/>
        <end position="424"/>
    </location>
</feature>
<dbReference type="Proteomes" id="UP000568839">
    <property type="component" value="Unassembled WGS sequence"/>
</dbReference>
<feature type="transmembrane region" description="Helical" evidence="7">
    <location>
        <begin position="362"/>
        <end position="388"/>
    </location>
</feature>
<evidence type="ECO:0000256" key="5">
    <source>
        <dbReference type="ARBA" id="ARBA00022989"/>
    </source>
</evidence>
<name>A0A841Q0N2_9BACL</name>
<dbReference type="PANTHER" id="PTHR33362">
    <property type="entry name" value="SIALIC ACID TRAP TRANSPORTER PERMEASE PROTEIN SIAT-RELATED"/>
    <property type="match status" value="1"/>
</dbReference>
<dbReference type="RefSeq" id="WP_184405414.1">
    <property type="nucleotide sequence ID" value="NZ_JACHHJ010000006.1"/>
</dbReference>
<dbReference type="AlphaFoldDB" id="A0A841Q0N2"/>
<evidence type="ECO:0000313" key="9">
    <source>
        <dbReference type="EMBL" id="MBB6451333.1"/>
    </source>
</evidence>
<dbReference type="GO" id="GO:0005886">
    <property type="term" value="C:plasma membrane"/>
    <property type="evidence" value="ECO:0007669"/>
    <property type="project" value="UniProtKB-SubCell"/>
</dbReference>
<feature type="transmembrane region" description="Helical" evidence="7">
    <location>
        <begin position="176"/>
        <end position="199"/>
    </location>
</feature>
<reference evidence="9 10" key="1">
    <citation type="submission" date="2020-08" db="EMBL/GenBank/DDBJ databases">
        <title>Genomic Encyclopedia of Type Strains, Phase IV (KMG-IV): sequencing the most valuable type-strain genomes for metagenomic binning, comparative biology and taxonomic classification.</title>
        <authorList>
            <person name="Goeker M."/>
        </authorList>
    </citation>
    <scope>NUCLEOTIDE SEQUENCE [LARGE SCALE GENOMIC DNA]</scope>
    <source>
        <strain evidence="9 10">DSM 21769</strain>
    </source>
</reference>
<dbReference type="EMBL" id="JACHHJ010000006">
    <property type="protein sequence ID" value="MBB6451333.1"/>
    <property type="molecule type" value="Genomic_DNA"/>
</dbReference>
<feature type="transmembrane region" description="Helical" evidence="7">
    <location>
        <begin position="322"/>
        <end position="350"/>
    </location>
</feature>
<feature type="transmembrane region" description="Helical" evidence="7">
    <location>
        <begin position="281"/>
        <end position="301"/>
    </location>
</feature>
<protein>
    <submittedName>
        <fullName evidence="9">Tripartite ATP-independent transporter DctM subunit</fullName>
    </submittedName>
</protein>
<keyword evidence="10" id="KW-1185">Reference proteome</keyword>
<organism evidence="9 10">
    <name type="scientific">Geomicrobium halophilum</name>
    <dbReference type="NCBI Taxonomy" id="549000"/>
    <lineage>
        <taxon>Bacteria</taxon>
        <taxon>Bacillati</taxon>
        <taxon>Bacillota</taxon>
        <taxon>Bacilli</taxon>
        <taxon>Bacillales</taxon>
        <taxon>Geomicrobium</taxon>
    </lineage>
</organism>
<keyword evidence="6 7" id="KW-0472">Membrane</keyword>
<evidence type="ECO:0000313" key="10">
    <source>
        <dbReference type="Proteomes" id="UP000568839"/>
    </source>
</evidence>
<dbReference type="NCBIfam" id="TIGR00786">
    <property type="entry name" value="dctM"/>
    <property type="match status" value="1"/>
</dbReference>
<evidence type="ECO:0000259" key="8">
    <source>
        <dbReference type="Pfam" id="PF06808"/>
    </source>
</evidence>
<comment type="subcellular location">
    <subcellularLocation>
        <location evidence="1">Cell inner membrane</location>
        <topology evidence="1">Multi-pass membrane protein</topology>
    </subcellularLocation>
</comment>
<evidence type="ECO:0000256" key="2">
    <source>
        <dbReference type="ARBA" id="ARBA00022475"/>
    </source>
</evidence>
<evidence type="ECO:0000256" key="7">
    <source>
        <dbReference type="SAM" id="Phobius"/>
    </source>
</evidence>
<evidence type="ECO:0000256" key="1">
    <source>
        <dbReference type="ARBA" id="ARBA00004429"/>
    </source>
</evidence>
<feature type="transmembrane region" description="Helical" evidence="7">
    <location>
        <begin position="224"/>
        <end position="243"/>
    </location>
</feature>
<sequence>MSPEFIGLLGIAVLLLLFLLKVPVSIALIIVGATGFGFIRGFDAAFVQMGSTPFNTASDYSLSVIPLFILMGMFLSYSGFGQDLYQSVDKWIGHLKGGMAVTTVGTSSIFAAISGSVNATTATIAKVSLPEMKRYNYSPSLSTACVAAGGTLGPLIPPSVILILYGILTMESIGSLLIAGIIPGIVLILVFLLTIYIWIAKYPDAAPPTVKSSWSDRFQSLKSVWPFVLLFIVSIGGIYFGIFTPTEAGAVGAFGSFLLAVLSGRLNVSTLVGALSDTTRLSAMIFLILIGAELFSQFLSISRIPTEITMFVNQLDWSPMMILIAILLIYFLLGLFLEGIAILVLTLPVVYPLITELGFDGIWFGVIMVMVINIGLITPPLGISVYIISGVVKDISIEKIFKAVLPMVGAMIFCVILFILFPEIITILPKLMMGSG</sequence>
<dbReference type="GO" id="GO:0022857">
    <property type="term" value="F:transmembrane transporter activity"/>
    <property type="evidence" value="ECO:0007669"/>
    <property type="project" value="TreeGrafter"/>
</dbReference>
<gene>
    <name evidence="9" type="ORF">HNR44_003340</name>
</gene>
<feature type="transmembrane region" description="Helical" evidence="7">
    <location>
        <begin position="6"/>
        <end position="39"/>
    </location>
</feature>
<feature type="transmembrane region" description="Helical" evidence="7">
    <location>
        <begin position="250"/>
        <end position="275"/>
    </location>
</feature>
<dbReference type="InterPro" id="IPR010656">
    <property type="entry name" value="DctM"/>
</dbReference>
<dbReference type="InterPro" id="IPR004681">
    <property type="entry name" value="TRAP_DctM"/>
</dbReference>
<keyword evidence="2" id="KW-1003">Cell membrane</keyword>
<comment type="caution">
    <text evidence="9">The sequence shown here is derived from an EMBL/GenBank/DDBJ whole genome shotgun (WGS) entry which is preliminary data.</text>
</comment>
<keyword evidence="5 7" id="KW-1133">Transmembrane helix</keyword>
<dbReference type="PANTHER" id="PTHR33362:SF5">
    <property type="entry name" value="C4-DICARBOXYLATE TRAP TRANSPORTER LARGE PERMEASE PROTEIN DCTM"/>
    <property type="match status" value="1"/>
</dbReference>
<feature type="transmembrane region" description="Helical" evidence="7">
    <location>
        <begin position="400"/>
        <end position="421"/>
    </location>
</feature>
<feature type="transmembrane region" description="Helical" evidence="7">
    <location>
        <begin position="141"/>
        <end position="164"/>
    </location>
</feature>
<accession>A0A841Q0N2</accession>
<evidence type="ECO:0000256" key="3">
    <source>
        <dbReference type="ARBA" id="ARBA00022519"/>
    </source>
</evidence>
<dbReference type="Pfam" id="PF06808">
    <property type="entry name" value="DctM"/>
    <property type="match status" value="1"/>
</dbReference>
<evidence type="ECO:0000256" key="4">
    <source>
        <dbReference type="ARBA" id="ARBA00022692"/>
    </source>
</evidence>